<dbReference type="Gene3D" id="1.10.287.130">
    <property type="match status" value="1"/>
</dbReference>
<feature type="transmembrane region" description="Helical" evidence="6">
    <location>
        <begin position="293"/>
        <end position="312"/>
    </location>
</feature>
<dbReference type="PRINTS" id="PR00344">
    <property type="entry name" value="BCTRLSENSOR"/>
</dbReference>
<dbReference type="GO" id="GO:0000155">
    <property type="term" value="F:phosphorelay sensor kinase activity"/>
    <property type="evidence" value="ECO:0007669"/>
    <property type="project" value="InterPro"/>
</dbReference>
<dbReference type="InterPro" id="IPR003594">
    <property type="entry name" value="HATPase_dom"/>
</dbReference>
<dbReference type="PANTHER" id="PTHR43304:SF1">
    <property type="entry name" value="PAC DOMAIN-CONTAINING PROTEIN"/>
    <property type="match status" value="1"/>
</dbReference>
<keyword evidence="5 8" id="KW-0418">Kinase</keyword>
<dbReference type="InterPro" id="IPR036890">
    <property type="entry name" value="HATPase_C_sf"/>
</dbReference>
<dbReference type="Pfam" id="PF00512">
    <property type="entry name" value="HisKA"/>
    <property type="match status" value="1"/>
</dbReference>
<protein>
    <recommendedName>
        <fullName evidence="2">histidine kinase</fullName>
        <ecNumber evidence="2">2.7.13.3</ecNumber>
    </recommendedName>
</protein>
<gene>
    <name evidence="8" type="ORF">A6A04_13740</name>
</gene>
<evidence type="ECO:0000259" key="7">
    <source>
        <dbReference type="PROSITE" id="PS50109"/>
    </source>
</evidence>
<keyword evidence="3" id="KW-0597">Phosphoprotein</keyword>
<accession>A0A178MV48</accession>
<dbReference type="InterPro" id="IPR004358">
    <property type="entry name" value="Sig_transdc_His_kin-like_C"/>
</dbReference>
<dbReference type="PROSITE" id="PS50109">
    <property type="entry name" value="HIS_KIN"/>
    <property type="match status" value="1"/>
</dbReference>
<feature type="domain" description="Histidine kinase" evidence="7">
    <location>
        <begin position="338"/>
        <end position="554"/>
    </location>
</feature>
<evidence type="ECO:0000256" key="5">
    <source>
        <dbReference type="ARBA" id="ARBA00022777"/>
    </source>
</evidence>
<dbReference type="InterPro" id="IPR003661">
    <property type="entry name" value="HisK_dim/P_dom"/>
</dbReference>
<comment type="catalytic activity">
    <reaction evidence="1">
        <text>ATP + protein L-histidine = ADP + protein N-phospho-L-histidine.</text>
        <dbReference type="EC" id="2.7.13.3"/>
    </reaction>
</comment>
<sequence length="557" mass="61342">MVALRLGVSRWRAVALLAFVNLLVLALAWVALDASYRQYQDRAEVSSRNTNRLVSQSIAGDIDYIDLALRSVLDEVERLRGTGIANTPHELEPFLTRLQSRLPMADSVRFADPSGNIVAGSGGVPPGISVLDRDYFLQLRDKPGTGFAISQPILGRVSSKWVLIFARRMDLPGGGFGGVVFAPVTIDWFERKFNDLEVGPKGTVVMRGDASREFDLLARFPHAGYVGQTKVSDTFRSRITANPKGGTYQAVAGADGINRTFSYQPIANYPLITLVGLATEDYLGEWRHEAVKILALAAAFLVVTSLGAVGLLRTWRALEWRTEELARSNADLEQFAYVASHDLQTPLRNITGYAQLLARRYKGRLDNDADEFIDFIVGGTKHLSTMIPDLLNYARVSTSPPVLLPVDLEEVVAAVQAKLAPSIEAVAGQITISGRLPKVLAERHQMESLFQNLIENALTYHHPDRPPRIEIAAEPGERSTWRIAVRDDGIGIEADYFEKIFVIFQRLEPIKFPGGTGIGLALCRRIVQRLGGTIWVTSQPGQGTTFFFTLRDASQAA</sequence>
<dbReference type="Pfam" id="PF02518">
    <property type="entry name" value="HATPase_c"/>
    <property type="match status" value="1"/>
</dbReference>
<dbReference type="STRING" id="1285242.A6A04_13740"/>
<keyword evidence="9" id="KW-1185">Reference proteome</keyword>
<evidence type="ECO:0000256" key="4">
    <source>
        <dbReference type="ARBA" id="ARBA00022679"/>
    </source>
</evidence>
<dbReference type="AlphaFoldDB" id="A0A178MV48"/>
<dbReference type="RefSeq" id="WP_068490040.1">
    <property type="nucleotide sequence ID" value="NZ_LWQT01000038.1"/>
</dbReference>
<dbReference type="PANTHER" id="PTHR43304">
    <property type="entry name" value="PHYTOCHROME-LIKE PROTEIN CPH1"/>
    <property type="match status" value="1"/>
</dbReference>
<evidence type="ECO:0000256" key="2">
    <source>
        <dbReference type="ARBA" id="ARBA00012438"/>
    </source>
</evidence>
<dbReference type="CDD" id="cd00082">
    <property type="entry name" value="HisKA"/>
    <property type="match status" value="1"/>
</dbReference>
<evidence type="ECO:0000256" key="6">
    <source>
        <dbReference type="SAM" id="Phobius"/>
    </source>
</evidence>
<proteinExistence type="predicted"/>
<dbReference type="Proteomes" id="UP000078428">
    <property type="component" value="Unassembled WGS sequence"/>
</dbReference>
<keyword evidence="4" id="KW-0808">Transferase</keyword>
<evidence type="ECO:0000256" key="1">
    <source>
        <dbReference type="ARBA" id="ARBA00000085"/>
    </source>
</evidence>
<dbReference type="InterPro" id="IPR052162">
    <property type="entry name" value="Sensor_kinase/Photoreceptor"/>
</dbReference>
<keyword evidence="6" id="KW-0812">Transmembrane</keyword>
<dbReference type="Gene3D" id="3.30.450.20">
    <property type="entry name" value="PAS domain"/>
    <property type="match status" value="2"/>
</dbReference>
<dbReference type="OrthoDB" id="9808408at2"/>
<dbReference type="SMART" id="SM00387">
    <property type="entry name" value="HATPase_c"/>
    <property type="match status" value="1"/>
</dbReference>
<dbReference type="CDD" id="cd12915">
    <property type="entry name" value="PDC2_DGC_like"/>
    <property type="match status" value="1"/>
</dbReference>
<evidence type="ECO:0000313" key="8">
    <source>
        <dbReference type="EMBL" id="OAN53947.1"/>
    </source>
</evidence>
<name>A0A178MV48_9PROT</name>
<evidence type="ECO:0000313" key="9">
    <source>
        <dbReference type="Proteomes" id="UP000078428"/>
    </source>
</evidence>
<evidence type="ECO:0000256" key="3">
    <source>
        <dbReference type="ARBA" id="ARBA00022553"/>
    </source>
</evidence>
<dbReference type="CDD" id="cd12914">
    <property type="entry name" value="PDC1_DGC_like"/>
    <property type="match status" value="1"/>
</dbReference>
<keyword evidence="6" id="KW-1133">Transmembrane helix</keyword>
<dbReference type="SUPFAM" id="SSF47384">
    <property type="entry name" value="Homodimeric domain of signal transducing histidine kinase"/>
    <property type="match status" value="1"/>
</dbReference>
<dbReference type="SMART" id="SM00388">
    <property type="entry name" value="HisKA"/>
    <property type="match status" value="1"/>
</dbReference>
<dbReference type="InterPro" id="IPR005467">
    <property type="entry name" value="His_kinase_dom"/>
</dbReference>
<organism evidence="8 9">
    <name type="scientific">Paramagnetospirillum marisnigri</name>
    <dbReference type="NCBI Taxonomy" id="1285242"/>
    <lineage>
        <taxon>Bacteria</taxon>
        <taxon>Pseudomonadati</taxon>
        <taxon>Pseudomonadota</taxon>
        <taxon>Alphaproteobacteria</taxon>
        <taxon>Rhodospirillales</taxon>
        <taxon>Magnetospirillaceae</taxon>
        <taxon>Paramagnetospirillum</taxon>
    </lineage>
</organism>
<dbReference type="Gene3D" id="3.30.565.10">
    <property type="entry name" value="Histidine kinase-like ATPase, C-terminal domain"/>
    <property type="match status" value="1"/>
</dbReference>
<keyword evidence="6" id="KW-0472">Membrane</keyword>
<reference evidence="8 9" key="1">
    <citation type="submission" date="2016-04" db="EMBL/GenBank/DDBJ databases">
        <title>Draft genome sequence of freshwater magnetotactic bacteria Magnetospirillum marisnigri SP-1 and Magnetospirillum moscoviense BB-1.</title>
        <authorList>
            <person name="Koziaeva V."/>
            <person name="Dziuba M.V."/>
            <person name="Ivanov T.M."/>
            <person name="Kuznetsov B."/>
            <person name="Grouzdev D.S."/>
        </authorList>
    </citation>
    <scope>NUCLEOTIDE SEQUENCE [LARGE SCALE GENOMIC DNA]</scope>
    <source>
        <strain evidence="8 9">SP-1</strain>
    </source>
</reference>
<dbReference type="SUPFAM" id="SSF55874">
    <property type="entry name" value="ATPase domain of HSP90 chaperone/DNA topoisomerase II/histidine kinase"/>
    <property type="match status" value="1"/>
</dbReference>
<dbReference type="EMBL" id="LWQT01000038">
    <property type="protein sequence ID" value="OAN53947.1"/>
    <property type="molecule type" value="Genomic_DNA"/>
</dbReference>
<comment type="caution">
    <text evidence="8">The sequence shown here is derived from an EMBL/GenBank/DDBJ whole genome shotgun (WGS) entry which is preliminary data.</text>
</comment>
<dbReference type="InterPro" id="IPR036097">
    <property type="entry name" value="HisK_dim/P_sf"/>
</dbReference>
<dbReference type="EC" id="2.7.13.3" evidence="2"/>